<keyword evidence="3" id="KW-1185">Reference proteome</keyword>
<evidence type="ECO:0000256" key="1">
    <source>
        <dbReference type="SAM" id="MobiDB-lite"/>
    </source>
</evidence>
<dbReference type="InParanoid" id="A0A0P0Y975"/>
<accession>A0A0P0Y975</accession>
<evidence type="ECO:0000313" key="2">
    <source>
        <dbReference type="EMBL" id="BAT16772.1"/>
    </source>
</evidence>
<reference evidence="3" key="1">
    <citation type="journal article" date="2005" name="Nature">
        <title>The map-based sequence of the rice genome.</title>
        <authorList>
            <consortium name="International rice genome sequencing project (IRGSP)"/>
            <person name="Matsumoto T."/>
            <person name="Wu J."/>
            <person name="Kanamori H."/>
            <person name="Katayose Y."/>
            <person name="Fujisawa M."/>
            <person name="Namiki N."/>
            <person name="Mizuno H."/>
            <person name="Yamamoto K."/>
            <person name="Antonio B.A."/>
            <person name="Baba T."/>
            <person name="Sakata K."/>
            <person name="Nagamura Y."/>
            <person name="Aoki H."/>
            <person name="Arikawa K."/>
            <person name="Arita K."/>
            <person name="Bito T."/>
            <person name="Chiden Y."/>
            <person name="Fujitsuka N."/>
            <person name="Fukunaka R."/>
            <person name="Hamada M."/>
            <person name="Harada C."/>
            <person name="Hayashi A."/>
            <person name="Hijishita S."/>
            <person name="Honda M."/>
            <person name="Hosokawa S."/>
            <person name="Ichikawa Y."/>
            <person name="Idonuma A."/>
            <person name="Iijima M."/>
            <person name="Ikeda M."/>
            <person name="Ikeno M."/>
            <person name="Ito K."/>
            <person name="Ito S."/>
            <person name="Ito T."/>
            <person name="Ito Y."/>
            <person name="Ito Y."/>
            <person name="Iwabuchi A."/>
            <person name="Kamiya K."/>
            <person name="Karasawa W."/>
            <person name="Kurita K."/>
            <person name="Katagiri S."/>
            <person name="Kikuta A."/>
            <person name="Kobayashi H."/>
            <person name="Kobayashi N."/>
            <person name="Machita K."/>
            <person name="Maehara T."/>
            <person name="Masukawa M."/>
            <person name="Mizubayashi T."/>
            <person name="Mukai Y."/>
            <person name="Nagasaki H."/>
            <person name="Nagata Y."/>
            <person name="Naito S."/>
            <person name="Nakashima M."/>
            <person name="Nakama Y."/>
            <person name="Nakamichi Y."/>
            <person name="Nakamura M."/>
            <person name="Meguro A."/>
            <person name="Negishi M."/>
            <person name="Ohta I."/>
            <person name="Ohta T."/>
            <person name="Okamoto M."/>
            <person name="Ono N."/>
            <person name="Saji S."/>
            <person name="Sakaguchi M."/>
            <person name="Sakai K."/>
            <person name="Shibata M."/>
            <person name="Shimokawa T."/>
            <person name="Song J."/>
            <person name="Takazaki Y."/>
            <person name="Terasawa K."/>
            <person name="Tsugane M."/>
            <person name="Tsuji K."/>
            <person name="Ueda S."/>
            <person name="Waki K."/>
            <person name="Yamagata H."/>
            <person name="Yamamoto M."/>
            <person name="Yamamoto S."/>
            <person name="Yamane H."/>
            <person name="Yoshiki S."/>
            <person name="Yoshihara R."/>
            <person name="Yukawa K."/>
            <person name="Zhong H."/>
            <person name="Yano M."/>
            <person name="Yuan Q."/>
            <person name="Ouyang S."/>
            <person name="Liu J."/>
            <person name="Jones K.M."/>
            <person name="Gansberger K."/>
            <person name="Moffat K."/>
            <person name="Hill J."/>
            <person name="Bera J."/>
            <person name="Fadrosh D."/>
            <person name="Jin S."/>
            <person name="Johri S."/>
            <person name="Kim M."/>
            <person name="Overton L."/>
            <person name="Reardon M."/>
            <person name="Tsitrin T."/>
            <person name="Vuong H."/>
            <person name="Weaver B."/>
            <person name="Ciecko A."/>
            <person name="Tallon L."/>
            <person name="Jackson J."/>
            <person name="Pai G."/>
            <person name="Aken S.V."/>
            <person name="Utterback T."/>
            <person name="Reidmuller S."/>
            <person name="Feldblyum T."/>
            <person name="Hsiao J."/>
            <person name="Zismann V."/>
            <person name="Iobst S."/>
            <person name="de Vazeille A.R."/>
            <person name="Buell C.R."/>
            <person name="Ying K."/>
            <person name="Li Y."/>
            <person name="Lu T."/>
            <person name="Huang Y."/>
            <person name="Zhao Q."/>
            <person name="Feng Q."/>
            <person name="Zhang L."/>
            <person name="Zhu J."/>
            <person name="Weng Q."/>
            <person name="Mu J."/>
            <person name="Lu Y."/>
            <person name="Fan D."/>
            <person name="Liu Y."/>
            <person name="Guan J."/>
            <person name="Zhang Y."/>
            <person name="Yu S."/>
            <person name="Liu X."/>
            <person name="Zhang Y."/>
            <person name="Hong G."/>
            <person name="Han B."/>
            <person name="Choisne N."/>
            <person name="Demange N."/>
            <person name="Orjeda G."/>
            <person name="Samain S."/>
            <person name="Cattolico L."/>
            <person name="Pelletier E."/>
            <person name="Couloux A."/>
            <person name="Segurens B."/>
            <person name="Wincker P."/>
            <person name="D'Hont A."/>
            <person name="Scarpelli C."/>
            <person name="Weissenbach J."/>
            <person name="Salanoubat M."/>
            <person name="Quetier F."/>
            <person name="Yu Y."/>
            <person name="Kim H.R."/>
            <person name="Rambo T."/>
            <person name="Currie J."/>
            <person name="Collura K."/>
            <person name="Luo M."/>
            <person name="Yang T."/>
            <person name="Ammiraju J.S.S."/>
            <person name="Engler F."/>
            <person name="Soderlund C."/>
            <person name="Wing R.A."/>
            <person name="Palmer L.E."/>
            <person name="de la Bastide M."/>
            <person name="Spiegel L."/>
            <person name="Nascimento L."/>
            <person name="Zutavern T."/>
            <person name="O'Shaughnessy A."/>
            <person name="Dike S."/>
            <person name="Dedhia N."/>
            <person name="Preston R."/>
            <person name="Balija V."/>
            <person name="McCombie W.R."/>
            <person name="Chow T."/>
            <person name="Chen H."/>
            <person name="Chung M."/>
            <person name="Chen C."/>
            <person name="Shaw J."/>
            <person name="Wu H."/>
            <person name="Hsiao K."/>
            <person name="Chao Y."/>
            <person name="Chu M."/>
            <person name="Cheng C."/>
            <person name="Hour A."/>
            <person name="Lee P."/>
            <person name="Lin S."/>
            <person name="Lin Y."/>
            <person name="Liou J."/>
            <person name="Liu S."/>
            <person name="Hsing Y."/>
            <person name="Raghuvanshi S."/>
            <person name="Mohanty A."/>
            <person name="Bharti A.K."/>
            <person name="Gaur A."/>
            <person name="Gupta V."/>
            <person name="Kumar D."/>
            <person name="Ravi V."/>
            <person name="Vij S."/>
            <person name="Kapur A."/>
            <person name="Khurana P."/>
            <person name="Khurana P."/>
            <person name="Khurana J.P."/>
            <person name="Tyagi A.K."/>
            <person name="Gaikwad K."/>
            <person name="Singh A."/>
            <person name="Dalal V."/>
            <person name="Srivastava S."/>
            <person name="Dixit A."/>
            <person name="Pal A.K."/>
            <person name="Ghazi I.A."/>
            <person name="Yadav M."/>
            <person name="Pandit A."/>
            <person name="Bhargava A."/>
            <person name="Sureshbabu K."/>
            <person name="Batra K."/>
            <person name="Sharma T.R."/>
            <person name="Mohapatra T."/>
            <person name="Singh N.K."/>
            <person name="Messing J."/>
            <person name="Nelson A.B."/>
            <person name="Fuks G."/>
            <person name="Kavchok S."/>
            <person name="Keizer G."/>
            <person name="Linton E."/>
            <person name="Llaca V."/>
            <person name="Song R."/>
            <person name="Tanyolac B."/>
            <person name="Young S."/>
            <person name="Ho-Il K."/>
            <person name="Hahn J.H."/>
            <person name="Sangsakoo G."/>
            <person name="Vanavichit A."/>
            <person name="de Mattos Luiz.A.T."/>
            <person name="Zimmer P.D."/>
            <person name="Malone G."/>
            <person name="Dellagostin O."/>
            <person name="de Oliveira A.C."/>
            <person name="Bevan M."/>
            <person name="Bancroft I."/>
            <person name="Minx P."/>
            <person name="Cordum H."/>
            <person name="Wilson R."/>
            <person name="Cheng Z."/>
            <person name="Jin W."/>
            <person name="Jiang J."/>
            <person name="Leong S.A."/>
            <person name="Iwama H."/>
            <person name="Gojobori T."/>
            <person name="Itoh T."/>
            <person name="Niimura Y."/>
            <person name="Fujii Y."/>
            <person name="Habara T."/>
            <person name="Sakai H."/>
            <person name="Sato Y."/>
            <person name="Wilson G."/>
            <person name="Kumar K."/>
            <person name="McCouch S."/>
            <person name="Juretic N."/>
            <person name="Hoen D."/>
            <person name="Wright S."/>
            <person name="Bruskiewich R."/>
            <person name="Bureau T."/>
            <person name="Miyao A."/>
            <person name="Hirochika H."/>
            <person name="Nishikawa T."/>
            <person name="Kadowaki K."/>
            <person name="Sugiura M."/>
            <person name="Burr B."/>
            <person name="Sasaki T."/>
        </authorList>
    </citation>
    <scope>NUCLEOTIDE SEQUENCE [LARGE SCALE GENOMIC DNA]</scope>
    <source>
        <strain evidence="3">cv. Nipponbare</strain>
    </source>
</reference>
<organism evidence="2 3">
    <name type="scientific">Oryza sativa subsp. japonica</name>
    <name type="common">Rice</name>
    <dbReference type="NCBI Taxonomy" id="39947"/>
    <lineage>
        <taxon>Eukaryota</taxon>
        <taxon>Viridiplantae</taxon>
        <taxon>Streptophyta</taxon>
        <taxon>Embryophyta</taxon>
        <taxon>Tracheophyta</taxon>
        <taxon>Spermatophyta</taxon>
        <taxon>Magnoliopsida</taxon>
        <taxon>Liliopsida</taxon>
        <taxon>Poales</taxon>
        <taxon>Poaceae</taxon>
        <taxon>BOP clade</taxon>
        <taxon>Oryzoideae</taxon>
        <taxon>Oryzeae</taxon>
        <taxon>Oryzinae</taxon>
        <taxon>Oryza</taxon>
        <taxon>Oryza sativa</taxon>
    </lineage>
</organism>
<name>A0A0P0Y975_ORYSJ</name>
<evidence type="ECO:0000313" key="3">
    <source>
        <dbReference type="Proteomes" id="UP000059680"/>
    </source>
</evidence>
<dbReference type="PaxDb" id="39947-A0A0P0Y975"/>
<sequence>MRLEGEGHNGSTAAHTIDRGFLPQSPPPHRMALSRVGGVGTSGSLVEKRMEEKSTEEKLEAENGGTEILQLTK</sequence>
<dbReference type="EMBL" id="AP014968">
    <property type="protein sequence ID" value="BAT16772.1"/>
    <property type="molecule type" value="Genomic_DNA"/>
</dbReference>
<feature type="region of interest" description="Disordered" evidence="1">
    <location>
        <begin position="1"/>
        <end position="73"/>
    </location>
</feature>
<protein>
    <submittedName>
        <fullName evidence="2">Os12g0289866 protein</fullName>
    </submittedName>
</protein>
<dbReference type="AlphaFoldDB" id="A0A0P0Y975"/>
<reference evidence="2 3" key="3">
    <citation type="journal article" date="2013" name="Rice">
        <title>Improvement of the Oryza sativa Nipponbare reference genome using next generation sequence and optical map data.</title>
        <authorList>
            <person name="Kawahara Y."/>
            <person name="de la Bastide M."/>
            <person name="Hamilton J.P."/>
            <person name="Kanamori H."/>
            <person name="McCombie W.R."/>
            <person name="Ouyang S."/>
            <person name="Schwartz D.C."/>
            <person name="Tanaka T."/>
            <person name="Wu J."/>
            <person name="Zhou S."/>
            <person name="Childs K.L."/>
            <person name="Davidson R.M."/>
            <person name="Lin H."/>
            <person name="Quesada-Ocampo L."/>
            <person name="Vaillancourt B."/>
            <person name="Sakai H."/>
            <person name="Lee S.S."/>
            <person name="Kim J."/>
            <person name="Numa H."/>
            <person name="Itoh T."/>
            <person name="Buell C.R."/>
            <person name="Matsumoto T."/>
        </authorList>
    </citation>
    <scope>NUCLEOTIDE SEQUENCE [LARGE SCALE GENOMIC DNA]</scope>
    <source>
        <strain evidence="3">cv. Nipponbare</strain>
    </source>
</reference>
<reference evidence="2 3" key="2">
    <citation type="journal article" date="2013" name="Plant Cell Physiol.">
        <title>Rice Annotation Project Database (RAP-DB): an integrative and interactive database for rice genomics.</title>
        <authorList>
            <person name="Sakai H."/>
            <person name="Lee S.S."/>
            <person name="Tanaka T."/>
            <person name="Numa H."/>
            <person name="Kim J."/>
            <person name="Kawahara Y."/>
            <person name="Wakimoto H."/>
            <person name="Yang C.C."/>
            <person name="Iwamoto M."/>
            <person name="Abe T."/>
            <person name="Yamada Y."/>
            <person name="Muto A."/>
            <person name="Inokuchi H."/>
            <person name="Ikemura T."/>
            <person name="Matsumoto T."/>
            <person name="Sasaki T."/>
            <person name="Itoh T."/>
        </authorList>
    </citation>
    <scope>NUCLEOTIDE SEQUENCE [LARGE SCALE GENOMIC DNA]</scope>
    <source>
        <strain evidence="3">cv. Nipponbare</strain>
    </source>
</reference>
<feature type="compositionally biased region" description="Basic and acidic residues" evidence="1">
    <location>
        <begin position="46"/>
        <end position="61"/>
    </location>
</feature>
<proteinExistence type="predicted"/>
<dbReference type="Proteomes" id="UP000059680">
    <property type="component" value="Chromosome 12"/>
</dbReference>
<gene>
    <name evidence="2" type="ordered locus">Os12g0289866</name>
    <name evidence="2" type="ORF">OSNPB_120289866</name>
</gene>